<comment type="caution">
    <text evidence="4">The sequence shown here is derived from an EMBL/GenBank/DDBJ whole genome shotgun (WGS) entry which is preliminary data.</text>
</comment>
<feature type="transmembrane region" description="Helical" evidence="2">
    <location>
        <begin position="42"/>
        <end position="68"/>
    </location>
</feature>
<feature type="transmembrane region" description="Helical" evidence="2">
    <location>
        <begin position="201"/>
        <end position="218"/>
    </location>
</feature>
<dbReference type="RefSeq" id="WP_271174595.1">
    <property type="nucleotide sequence ID" value="NZ_BSEJ01000020.1"/>
</dbReference>
<proteinExistence type="predicted"/>
<feature type="transmembrane region" description="Helical" evidence="2">
    <location>
        <begin position="353"/>
        <end position="376"/>
    </location>
</feature>
<sequence length="551" mass="57640">MNPLIEGLSSLMDISVLLYMCVGLLLGFLVGAFPGITATMAVALAAGFTMTLDPVQGLAVLLTIYVAANFGDRVPAILVNTPGTPASVATTLDGYPMAKQGRAGLALTISAIVSAVGILASVILFAALAVPIATLARNHFRSPELFALVVFGIAIMIGISSKSMMKGILAGLIGLMLGTVGTYAATADQRFTFGVLELSEGLNFIAVIIGLFGIAELLDQLLTHHASKVRPISSLGRWFPNGRELRQTGRAVAVSGAVGLGVGLVPAAGGDIAGLIGWERARAVSRHPEMFGKGSIEGVAASDTASSATLGGSLTTTMALGIPGDSVMAVMIGSMIIWGITPGPTLFAERPELVVSIATIMIVATVLSLALSLVRMRGMVKLLDIPRPYLWSGILVFCIIGTYATSNSLSAVIQMLVFGVVGLAFKRLEIPAGPVVLGLLLGPLAEQNLARTLAILPTEPFFSVVSPIALVLIALAIASIIVPVVRNARRSPEQRRSFAESVLSEDTVAEIEEAHDELRARPDLLTSTIRNDEADPAHERTARKNRKEPRS</sequence>
<dbReference type="Pfam" id="PF01970">
    <property type="entry name" value="TctA"/>
    <property type="match status" value="1"/>
</dbReference>
<keyword evidence="5" id="KW-1185">Reference proteome</keyword>
<dbReference type="PANTHER" id="PTHR35342:SF5">
    <property type="entry name" value="TRICARBOXYLIC TRANSPORT PROTEIN"/>
    <property type="match status" value="1"/>
</dbReference>
<feature type="domain" description="DUF112" evidence="3">
    <location>
        <begin position="17"/>
        <end position="437"/>
    </location>
</feature>
<feature type="transmembrane region" description="Helical" evidence="2">
    <location>
        <begin position="168"/>
        <end position="186"/>
    </location>
</feature>
<reference evidence="4" key="1">
    <citation type="journal article" date="2014" name="Int. J. Syst. Evol. Microbiol.">
        <title>Complete genome sequence of Corynebacterium casei LMG S-19264T (=DSM 44701T), isolated from a smear-ripened cheese.</title>
        <authorList>
            <consortium name="US DOE Joint Genome Institute (JGI-PGF)"/>
            <person name="Walter F."/>
            <person name="Albersmeier A."/>
            <person name="Kalinowski J."/>
            <person name="Ruckert C."/>
        </authorList>
    </citation>
    <scope>NUCLEOTIDE SEQUENCE</scope>
    <source>
        <strain evidence="4">VKM Ac-1020</strain>
    </source>
</reference>
<dbReference type="PANTHER" id="PTHR35342">
    <property type="entry name" value="TRICARBOXYLIC TRANSPORT PROTEIN"/>
    <property type="match status" value="1"/>
</dbReference>
<evidence type="ECO:0000313" key="4">
    <source>
        <dbReference type="EMBL" id="GLJ62915.1"/>
    </source>
</evidence>
<accession>A0A9W6H6D2</accession>
<protein>
    <submittedName>
        <fullName evidence="4">Transporter</fullName>
    </submittedName>
</protein>
<gene>
    <name evidence="4" type="ORF">GCM10017576_30460</name>
</gene>
<feature type="compositionally biased region" description="Basic and acidic residues" evidence="1">
    <location>
        <begin position="530"/>
        <end position="551"/>
    </location>
</feature>
<evidence type="ECO:0000313" key="5">
    <source>
        <dbReference type="Proteomes" id="UP001142462"/>
    </source>
</evidence>
<keyword evidence="2" id="KW-0812">Transmembrane</keyword>
<feature type="transmembrane region" description="Helical" evidence="2">
    <location>
        <begin position="461"/>
        <end position="485"/>
    </location>
</feature>
<name>A0A9W6H6D2_9MICO</name>
<feature type="transmembrane region" description="Helical" evidence="2">
    <location>
        <begin position="105"/>
        <end position="133"/>
    </location>
</feature>
<dbReference type="Proteomes" id="UP001142462">
    <property type="component" value="Unassembled WGS sequence"/>
</dbReference>
<keyword evidence="2" id="KW-1133">Transmembrane helix</keyword>
<feature type="transmembrane region" description="Helical" evidence="2">
    <location>
        <begin position="388"/>
        <end position="405"/>
    </location>
</feature>
<evidence type="ECO:0000256" key="1">
    <source>
        <dbReference type="SAM" id="MobiDB-lite"/>
    </source>
</evidence>
<feature type="region of interest" description="Disordered" evidence="1">
    <location>
        <begin position="517"/>
        <end position="551"/>
    </location>
</feature>
<feature type="transmembrane region" description="Helical" evidence="2">
    <location>
        <begin position="327"/>
        <end position="347"/>
    </location>
</feature>
<dbReference type="AlphaFoldDB" id="A0A9W6H6D2"/>
<evidence type="ECO:0000256" key="2">
    <source>
        <dbReference type="SAM" id="Phobius"/>
    </source>
</evidence>
<organism evidence="4 5">
    <name type="scientific">Microbacterium barkeri</name>
    <dbReference type="NCBI Taxonomy" id="33917"/>
    <lineage>
        <taxon>Bacteria</taxon>
        <taxon>Bacillati</taxon>
        <taxon>Actinomycetota</taxon>
        <taxon>Actinomycetes</taxon>
        <taxon>Micrococcales</taxon>
        <taxon>Microbacteriaceae</taxon>
        <taxon>Microbacterium</taxon>
    </lineage>
</organism>
<dbReference type="EMBL" id="BSEJ01000020">
    <property type="protein sequence ID" value="GLJ62915.1"/>
    <property type="molecule type" value="Genomic_DNA"/>
</dbReference>
<reference evidence="4" key="2">
    <citation type="submission" date="2023-01" db="EMBL/GenBank/DDBJ databases">
        <authorList>
            <person name="Sun Q."/>
            <person name="Evtushenko L."/>
        </authorList>
    </citation>
    <scope>NUCLEOTIDE SEQUENCE</scope>
    <source>
        <strain evidence="4">VKM Ac-1020</strain>
    </source>
</reference>
<feature type="transmembrane region" description="Helical" evidence="2">
    <location>
        <begin position="145"/>
        <end position="161"/>
    </location>
</feature>
<feature type="transmembrane region" description="Helical" evidence="2">
    <location>
        <begin position="16"/>
        <end position="36"/>
    </location>
</feature>
<keyword evidence="2" id="KW-0472">Membrane</keyword>
<dbReference type="InterPro" id="IPR002823">
    <property type="entry name" value="DUF112_TM"/>
</dbReference>
<evidence type="ECO:0000259" key="3">
    <source>
        <dbReference type="Pfam" id="PF01970"/>
    </source>
</evidence>